<proteinExistence type="predicted"/>
<accession>A0A0E9VCF6</accession>
<protein>
    <submittedName>
        <fullName evidence="1">Uncharacterized protein</fullName>
    </submittedName>
</protein>
<reference evidence="1" key="1">
    <citation type="submission" date="2014-11" db="EMBL/GenBank/DDBJ databases">
        <authorList>
            <person name="Amaro Gonzalez C."/>
        </authorList>
    </citation>
    <scope>NUCLEOTIDE SEQUENCE</scope>
</reference>
<organism evidence="1">
    <name type="scientific">Anguilla anguilla</name>
    <name type="common">European freshwater eel</name>
    <name type="synonym">Muraena anguilla</name>
    <dbReference type="NCBI Taxonomy" id="7936"/>
    <lineage>
        <taxon>Eukaryota</taxon>
        <taxon>Metazoa</taxon>
        <taxon>Chordata</taxon>
        <taxon>Craniata</taxon>
        <taxon>Vertebrata</taxon>
        <taxon>Euteleostomi</taxon>
        <taxon>Actinopterygii</taxon>
        <taxon>Neopterygii</taxon>
        <taxon>Teleostei</taxon>
        <taxon>Anguilliformes</taxon>
        <taxon>Anguillidae</taxon>
        <taxon>Anguilla</taxon>
    </lineage>
</organism>
<sequence length="50" mass="5829">MKLCSQLVIGQLRSFLEWSGVGWGGALKYLLYEISWKKVFFLNLSFELKT</sequence>
<dbReference type="AlphaFoldDB" id="A0A0E9VCF6"/>
<evidence type="ECO:0000313" key="1">
    <source>
        <dbReference type="EMBL" id="JAH74883.1"/>
    </source>
</evidence>
<name>A0A0E9VCF6_ANGAN</name>
<dbReference type="EMBL" id="GBXM01033694">
    <property type="protein sequence ID" value="JAH74883.1"/>
    <property type="molecule type" value="Transcribed_RNA"/>
</dbReference>
<reference evidence="1" key="2">
    <citation type="journal article" date="2015" name="Fish Shellfish Immunol.">
        <title>Early steps in the European eel (Anguilla anguilla)-Vibrio vulnificus interaction in the gills: Role of the RtxA13 toxin.</title>
        <authorList>
            <person name="Callol A."/>
            <person name="Pajuelo D."/>
            <person name="Ebbesson L."/>
            <person name="Teles M."/>
            <person name="MacKenzie S."/>
            <person name="Amaro C."/>
        </authorList>
    </citation>
    <scope>NUCLEOTIDE SEQUENCE</scope>
</reference>